<feature type="transmembrane region" description="Helical" evidence="1">
    <location>
        <begin position="6"/>
        <end position="24"/>
    </location>
</feature>
<proteinExistence type="predicted"/>
<feature type="transmembrane region" description="Helical" evidence="1">
    <location>
        <begin position="153"/>
        <end position="173"/>
    </location>
</feature>
<dbReference type="Proteomes" id="UP000019489">
    <property type="component" value="Unassembled WGS sequence"/>
</dbReference>
<feature type="transmembrane region" description="Helical" evidence="1">
    <location>
        <begin position="128"/>
        <end position="147"/>
    </location>
</feature>
<keyword evidence="1" id="KW-0472">Membrane</keyword>
<name>W9G622_9MICO</name>
<dbReference type="RefSeq" id="WP_034805384.1">
    <property type="nucleotide sequence ID" value="NZ_AWSA01000020.1"/>
</dbReference>
<organism evidence="2 3">
    <name type="scientific">Intrasporangium oryzae NRRL B-24470</name>
    <dbReference type="NCBI Taxonomy" id="1386089"/>
    <lineage>
        <taxon>Bacteria</taxon>
        <taxon>Bacillati</taxon>
        <taxon>Actinomycetota</taxon>
        <taxon>Actinomycetes</taxon>
        <taxon>Micrococcales</taxon>
        <taxon>Intrasporangiaceae</taxon>
        <taxon>Intrasporangium</taxon>
    </lineage>
</organism>
<dbReference type="EMBL" id="AWSA01000020">
    <property type="protein sequence ID" value="EWT01601.1"/>
    <property type="molecule type" value="Genomic_DNA"/>
</dbReference>
<dbReference type="eggNOG" id="ENOG503388S">
    <property type="taxonomic scope" value="Bacteria"/>
</dbReference>
<keyword evidence="3" id="KW-1185">Reference proteome</keyword>
<gene>
    <name evidence="2" type="ORF">N865_09630</name>
</gene>
<accession>W9G622</accession>
<reference evidence="2 3" key="1">
    <citation type="submission" date="2013-08" db="EMBL/GenBank/DDBJ databases">
        <title>Intrasporangium oryzae NRRL B-24470.</title>
        <authorList>
            <person name="Liu H."/>
            <person name="Wang G."/>
        </authorList>
    </citation>
    <scope>NUCLEOTIDE SEQUENCE [LARGE SCALE GENOMIC DNA]</scope>
    <source>
        <strain evidence="2 3">NRRL B-24470</strain>
    </source>
</reference>
<dbReference type="OrthoDB" id="3218604at2"/>
<dbReference type="AlphaFoldDB" id="W9G622"/>
<evidence type="ECO:0000313" key="3">
    <source>
        <dbReference type="Proteomes" id="UP000019489"/>
    </source>
</evidence>
<dbReference type="STRING" id="1386089.N865_09630"/>
<keyword evidence="1" id="KW-0812">Transmembrane</keyword>
<comment type="caution">
    <text evidence="2">The sequence shown here is derived from an EMBL/GenBank/DDBJ whole genome shotgun (WGS) entry which is preliminary data.</text>
</comment>
<sequence>MPASSLIFVVIVAIWAAYLVQHFARRRDNAAAARTMDGFSDGMRVLETHAGAPTEEPAPARGHAHSVAPARVVRPTVDARRSVPAGPPHGHAPLLGRPGAADVPVHHEVETTPTPAPVVSMAQRRLRAVLLLLSLLWLPVSVGLALAQVIRWISVPFAALTVVAVLVWLRTEVQADRLRRARRRVQERVRRPAQAPVLSSDDTQVIRPEEVVASLADPDLVPGSVAHPATAAAGAVARAGSTAYDVFDVQAGVVEVALEQQAAVDAPGLHADGTWSPVPVPTPTYAMKAKAQPRLTESGIPADVFETPEFADEADELDDRALFARRAVSG</sequence>
<evidence type="ECO:0000256" key="1">
    <source>
        <dbReference type="SAM" id="Phobius"/>
    </source>
</evidence>
<keyword evidence="1" id="KW-1133">Transmembrane helix</keyword>
<dbReference type="PATRIC" id="fig|1386089.3.peg.2143"/>
<evidence type="ECO:0000313" key="2">
    <source>
        <dbReference type="EMBL" id="EWT01601.1"/>
    </source>
</evidence>
<protein>
    <submittedName>
        <fullName evidence="2">Uncharacterized protein</fullName>
    </submittedName>
</protein>